<name>G8ZI94_PYRAB</name>
<accession>G8ZI94</accession>
<comment type="miscellaneous">
    <text evidence="1">The sequence shown here is derived from an EMBL/GenBank/DDBJ third party annotation (TPA) entry.</text>
</comment>
<organism evidence="1 2">
    <name type="scientific">Pyrococcus abyssi (strain GE5 / Orsay)</name>
    <dbReference type="NCBI Taxonomy" id="272844"/>
    <lineage>
        <taxon>Archaea</taxon>
        <taxon>Methanobacteriati</taxon>
        <taxon>Methanobacteriota</taxon>
        <taxon>Thermococci</taxon>
        <taxon>Thermococcales</taxon>
        <taxon>Thermococcaceae</taxon>
        <taxon>Pyrococcus</taxon>
    </lineage>
</organism>
<evidence type="ECO:0000313" key="2">
    <source>
        <dbReference type="Proteomes" id="UP000009139"/>
    </source>
</evidence>
<evidence type="ECO:0000313" key="1">
    <source>
        <dbReference type="EMBL" id="CCE70335.1"/>
    </source>
</evidence>
<reference evidence="1 2" key="1">
    <citation type="journal article" date="2012" name="Curr. Microbiol.">
        <title>Re-annotation of two hyperthermophilic archaea Pyrococcus abyssi GE5 and Pyrococcus furiosus DSM 3638.</title>
        <authorList>
            <person name="Gao J."/>
            <person name="Wang J."/>
        </authorList>
    </citation>
    <scope>GENOME REANNOTATION</scope>
    <source>
        <strain evidence="2">GE5 / Orsay</strain>
    </source>
</reference>
<dbReference type="AlphaFoldDB" id="G8ZI94"/>
<dbReference type="Proteomes" id="UP000009139">
    <property type="component" value="Chromosome"/>
</dbReference>
<dbReference type="RefSeq" id="WP_231845515.1">
    <property type="nucleotide sequence ID" value="NC_000868.1"/>
</dbReference>
<proteinExistence type="predicted"/>
<sequence length="45" mass="4848">MANLPVEVVKILEILKSMGAKAYLIGARALIMHGVLARGEDIKTL</sequence>
<protein>
    <submittedName>
        <fullName evidence="1">Uncharacterized protein</fullName>
    </submittedName>
</protein>
<dbReference type="EMBL" id="HE613800">
    <property type="protein sequence ID" value="CCE70335.1"/>
    <property type="molecule type" value="Genomic_DNA"/>
</dbReference>
<gene>
    <name evidence="1" type="ordered locus">PAB0621.1n</name>
</gene>